<evidence type="ECO:0000313" key="1">
    <source>
        <dbReference type="EMBL" id="CAG8657293.1"/>
    </source>
</evidence>
<reference evidence="1" key="1">
    <citation type="submission" date="2021-06" db="EMBL/GenBank/DDBJ databases">
        <authorList>
            <person name="Kallberg Y."/>
            <person name="Tangrot J."/>
            <person name="Rosling A."/>
        </authorList>
    </citation>
    <scope>NUCLEOTIDE SEQUENCE</scope>
    <source>
        <strain evidence="1">IA702</strain>
    </source>
</reference>
<comment type="caution">
    <text evidence="1">The sequence shown here is derived from an EMBL/GenBank/DDBJ whole genome shotgun (WGS) entry which is preliminary data.</text>
</comment>
<protein>
    <submittedName>
        <fullName evidence="1">4808_t:CDS:1</fullName>
    </submittedName>
</protein>
<dbReference type="EMBL" id="CAJVPJ010004966">
    <property type="protein sequence ID" value="CAG8657293.1"/>
    <property type="molecule type" value="Genomic_DNA"/>
</dbReference>
<gene>
    <name evidence="1" type="ORF">POCULU_LOCUS10270</name>
</gene>
<dbReference type="Proteomes" id="UP000789572">
    <property type="component" value="Unassembled WGS sequence"/>
</dbReference>
<proteinExistence type="predicted"/>
<keyword evidence="2" id="KW-1185">Reference proteome</keyword>
<evidence type="ECO:0000313" key="2">
    <source>
        <dbReference type="Proteomes" id="UP000789572"/>
    </source>
</evidence>
<name>A0A9N9E2A9_9GLOM</name>
<dbReference type="OrthoDB" id="2396217at2759"/>
<organism evidence="1 2">
    <name type="scientific">Paraglomus occultum</name>
    <dbReference type="NCBI Taxonomy" id="144539"/>
    <lineage>
        <taxon>Eukaryota</taxon>
        <taxon>Fungi</taxon>
        <taxon>Fungi incertae sedis</taxon>
        <taxon>Mucoromycota</taxon>
        <taxon>Glomeromycotina</taxon>
        <taxon>Glomeromycetes</taxon>
        <taxon>Paraglomerales</taxon>
        <taxon>Paraglomeraceae</taxon>
        <taxon>Paraglomus</taxon>
    </lineage>
</organism>
<accession>A0A9N9E2A9</accession>
<sequence length="341" mass="39550">MLLGWTAKRTGKNLEHHVQMPKALSASSRDSSQVTISDTEVGEAKRDMYRKFDWPPHYRNLPYVIAIAIGGDTIVFSKFTRAKLFIDELSLNLSSVKDRIRCVQAAINIGRYCKWAFKEVGPEPFYPFGKTIDRQPTDSDVWGTRLTINYSSVLKVFYSMKSSEIQRVHNFYATNRDIPFLEKALRNEIKGNNLHLELIPVGLPFSPTNLATLQVAMYCFLHALAKVHQNGWSVIDIRRPNTIEHDGCYYIIDAGEFAQQHNYQIHSEILKRFDTNSVLSRPARDIYMVKEMMKEVEEIWRYNPHAIDFMRELDECYQKDSLESILKCEFLIAPAEQRIKD</sequence>
<dbReference type="AlphaFoldDB" id="A0A9N9E2A9"/>
<feature type="non-terminal residue" evidence="1">
    <location>
        <position position="341"/>
    </location>
</feature>